<dbReference type="RefSeq" id="XP_016612706.1">
    <property type="nucleotide sequence ID" value="XM_016748711.1"/>
</dbReference>
<dbReference type="GeneID" id="27684114"/>
<protein>
    <submittedName>
        <fullName evidence="2">Uncharacterized protein</fullName>
    </submittedName>
</protein>
<evidence type="ECO:0000313" key="2">
    <source>
        <dbReference type="EMBL" id="KND04667.1"/>
    </source>
</evidence>
<dbReference type="VEuPathDB" id="FungiDB:SPPG_00382"/>
<reference evidence="2 3" key="1">
    <citation type="submission" date="2009-08" db="EMBL/GenBank/DDBJ databases">
        <title>The Genome Sequence of Spizellomyces punctatus strain DAOM BR117.</title>
        <authorList>
            <consortium name="The Broad Institute Genome Sequencing Platform"/>
            <person name="Russ C."/>
            <person name="Cuomo C."/>
            <person name="Shea T."/>
            <person name="Young S.K."/>
            <person name="Zeng Q."/>
            <person name="Koehrsen M."/>
            <person name="Haas B."/>
            <person name="Borodovsky M."/>
            <person name="Guigo R."/>
            <person name="Alvarado L."/>
            <person name="Berlin A."/>
            <person name="Bochicchio J."/>
            <person name="Borenstein D."/>
            <person name="Chapman S."/>
            <person name="Chen Z."/>
            <person name="Engels R."/>
            <person name="Freedman E."/>
            <person name="Gellesch M."/>
            <person name="Goldberg J."/>
            <person name="Griggs A."/>
            <person name="Gujja S."/>
            <person name="Heiman D."/>
            <person name="Hepburn T."/>
            <person name="Howarth C."/>
            <person name="Jen D."/>
            <person name="Larson L."/>
            <person name="Lewis B."/>
            <person name="Mehta T."/>
            <person name="Park D."/>
            <person name="Pearson M."/>
            <person name="Roberts A."/>
            <person name="Saif S."/>
            <person name="Shenoy N."/>
            <person name="Sisk P."/>
            <person name="Stolte C."/>
            <person name="Sykes S."/>
            <person name="Thomson T."/>
            <person name="Walk T."/>
            <person name="White J."/>
            <person name="Yandava C."/>
            <person name="Burger G."/>
            <person name="Gray M.W."/>
            <person name="Holland P.W.H."/>
            <person name="King N."/>
            <person name="Lang F.B.F."/>
            <person name="Roger A.J."/>
            <person name="Ruiz-Trillo I."/>
            <person name="Lander E."/>
            <person name="Nusbaum C."/>
        </authorList>
    </citation>
    <scope>NUCLEOTIDE SEQUENCE [LARGE SCALE GENOMIC DNA]</scope>
    <source>
        <strain evidence="2 3">DAOM BR117</strain>
    </source>
</reference>
<name>A0A0L0HUB0_SPIPD</name>
<organism evidence="2 3">
    <name type="scientific">Spizellomyces punctatus (strain DAOM BR117)</name>
    <dbReference type="NCBI Taxonomy" id="645134"/>
    <lineage>
        <taxon>Eukaryota</taxon>
        <taxon>Fungi</taxon>
        <taxon>Fungi incertae sedis</taxon>
        <taxon>Chytridiomycota</taxon>
        <taxon>Chytridiomycota incertae sedis</taxon>
        <taxon>Chytridiomycetes</taxon>
        <taxon>Spizellomycetales</taxon>
        <taxon>Spizellomycetaceae</taxon>
        <taxon>Spizellomyces</taxon>
    </lineage>
</organism>
<proteinExistence type="predicted"/>
<accession>A0A0L0HUB0</accession>
<keyword evidence="1" id="KW-0732">Signal</keyword>
<keyword evidence="3" id="KW-1185">Reference proteome</keyword>
<gene>
    <name evidence="2" type="ORF">SPPG_00382</name>
</gene>
<dbReference type="EMBL" id="KQ257450">
    <property type="protein sequence ID" value="KND04667.1"/>
    <property type="molecule type" value="Genomic_DNA"/>
</dbReference>
<evidence type="ECO:0000313" key="3">
    <source>
        <dbReference type="Proteomes" id="UP000053201"/>
    </source>
</evidence>
<dbReference type="Proteomes" id="UP000053201">
    <property type="component" value="Unassembled WGS sequence"/>
</dbReference>
<sequence length="232" mass="26594">MYLLVYNLVRLVFWASVVLRGAEGTTLHSRDDIIRGAEGADYWLTHEDCLRIATLDIRGKKLSVHEWALVNEVKYRLRRGENITLICQDLDNLRNKGTYNALVDNGGSDPVVVTYTYSGEEVSHRASLVGGDRDQPKDLSHVNRTAGLGHRLSRRTQSQFREGMAFSQEKYRQQDHSSDWFKDQEDRNQFWNDSRAVDPVESAESVGGLLSIKLSWLYLTIRHDFGKHSRTP</sequence>
<feature type="chain" id="PRO_5005540173" evidence="1">
    <location>
        <begin position="25"/>
        <end position="232"/>
    </location>
</feature>
<dbReference type="AlphaFoldDB" id="A0A0L0HUB0"/>
<evidence type="ECO:0000256" key="1">
    <source>
        <dbReference type="SAM" id="SignalP"/>
    </source>
</evidence>
<dbReference type="InParanoid" id="A0A0L0HUB0"/>
<feature type="signal peptide" evidence="1">
    <location>
        <begin position="1"/>
        <end position="24"/>
    </location>
</feature>